<dbReference type="InterPro" id="IPR036291">
    <property type="entry name" value="NAD(P)-bd_dom_sf"/>
</dbReference>
<evidence type="ECO:0000313" key="6">
    <source>
        <dbReference type="Proteomes" id="UP000294847"/>
    </source>
</evidence>
<reference evidence="5 6" key="1">
    <citation type="journal article" date="2019" name="Mol. Biol. Evol.">
        <title>Blast fungal genomes show frequent chromosomal changes, gene gains and losses, and effector gene turnover.</title>
        <authorList>
            <person name="Gomez Luciano L.B."/>
            <person name="Jason Tsai I."/>
            <person name="Chuma I."/>
            <person name="Tosa Y."/>
            <person name="Chen Y.H."/>
            <person name="Li J.Y."/>
            <person name="Li M.Y."/>
            <person name="Jade Lu M.Y."/>
            <person name="Nakayashiki H."/>
            <person name="Li W.H."/>
        </authorList>
    </citation>
    <scope>NUCLEOTIDE SEQUENCE [LARGE SCALE GENOMIC DNA]</scope>
    <source>
        <strain evidence="5">MZ5-1-6</strain>
    </source>
</reference>
<keyword evidence="2" id="KW-0521">NADP</keyword>
<dbReference type="Pfam" id="PF13460">
    <property type="entry name" value="NAD_binding_10"/>
    <property type="match status" value="1"/>
</dbReference>
<dbReference type="InterPro" id="IPR045312">
    <property type="entry name" value="PCBER-like"/>
</dbReference>
<organism evidence="5 6">
    <name type="scientific">Pyricularia oryzae</name>
    <name type="common">Rice blast fungus</name>
    <name type="synonym">Magnaporthe oryzae</name>
    <dbReference type="NCBI Taxonomy" id="318829"/>
    <lineage>
        <taxon>Eukaryota</taxon>
        <taxon>Fungi</taxon>
        <taxon>Dikarya</taxon>
        <taxon>Ascomycota</taxon>
        <taxon>Pezizomycotina</taxon>
        <taxon>Sordariomycetes</taxon>
        <taxon>Sordariomycetidae</taxon>
        <taxon>Magnaporthales</taxon>
        <taxon>Pyriculariaceae</taxon>
        <taxon>Pyricularia</taxon>
    </lineage>
</organism>
<dbReference type="AlphaFoldDB" id="A0A4P7N5C2"/>
<keyword evidence="3" id="KW-0560">Oxidoreductase</keyword>
<comment type="similarity">
    <text evidence="1">Belongs to the NmrA-type oxidoreductase family. Isoflavone reductase subfamily.</text>
</comment>
<dbReference type="SUPFAM" id="SSF51735">
    <property type="entry name" value="NAD(P)-binding Rossmann-fold domains"/>
    <property type="match status" value="1"/>
</dbReference>
<dbReference type="CDD" id="cd05259">
    <property type="entry name" value="PCBER_SDR_a"/>
    <property type="match status" value="1"/>
</dbReference>
<feature type="domain" description="NAD(P)-binding" evidence="4">
    <location>
        <begin position="11"/>
        <end position="150"/>
    </location>
</feature>
<evidence type="ECO:0000256" key="3">
    <source>
        <dbReference type="ARBA" id="ARBA00023002"/>
    </source>
</evidence>
<protein>
    <recommendedName>
        <fullName evidence="4">NAD(P)-binding domain-containing protein</fullName>
    </recommendedName>
</protein>
<evidence type="ECO:0000256" key="1">
    <source>
        <dbReference type="ARBA" id="ARBA00005725"/>
    </source>
</evidence>
<proteinExistence type="inferred from homology"/>
<evidence type="ECO:0000313" key="5">
    <source>
        <dbReference type="EMBL" id="QBZ56311.1"/>
    </source>
</evidence>
<dbReference type="EMBL" id="CP034205">
    <property type="protein sequence ID" value="QBZ56311.1"/>
    <property type="molecule type" value="Genomic_DNA"/>
</dbReference>
<dbReference type="PANTHER" id="PTHR47706">
    <property type="entry name" value="NMRA-LIKE FAMILY PROTEIN"/>
    <property type="match status" value="1"/>
</dbReference>
<evidence type="ECO:0000256" key="2">
    <source>
        <dbReference type="ARBA" id="ARBA00022857"/>
    </source>
</evidence>
<accession>A0A4P7N5C2</accession>
<dbReference type="GO" id="GO:0016491">
    <property type="term" value="F:oxidoreductase activity"/>
    <property type="evidence" value="ECO:0007669"/>
    <property type="project" value="UniProtKB-KW"/>
</dbReference>
<dbReference type="PANTHER" id="PTHR47706:SF9">
    <property type="entry name" value="NMRA-LIKE DOMAIN-CONTAINING PROTEIN-RELATED"/>
    <property type="match status" value="1"/>
</dbReference>
<gene>
    <name evidence="5" type="ORF">PoMZ_01217</name>
</gene>
<evidence type="ECO:0000259" key="4">
    <source>
        <dbReference type="Pfam" id="PF13460"/>
    </source>
</evidence>
<dbReference type="InterPro" id="IPR016040">
    <property type="entry name" value="NAD(P)-bd_dom"/>
</dbReference>
<dbReference type="Gene3D" id="3.40.50.720">
    <property type="entry name" value="NAD(P)-binding Rossmann-like Domain"/>
    <property type="match status" value="1"/>
</dbReference>
<dbReference type="InterPro" id="IPR051609">
    <property type="entry name" value="NmrA/Isoflavone_reductase-like"/>
</dbReference>
<dbReference type="Proteomes" id="UP000294847">
    <property type="component" value="Chromosome 2"/>
</dbReference>
<name>A0A4P7N5C2_PYROR</name>
<sequence>MSPIKKVAVFGAAGTFGGPITSALLEAGYTVTVVTRRDSTAEFPPTVSSVIRTSGYADLAELHSALQGQDAAVCALAPGALPFQEGIVEAAQAAGVRRLIVSDFGWGPDHGRQFPDFADIGEARKVPIDKARALARSNPGFSWTAVAIGNPIEWALKKFPTMGFDVSTNTAIIYDAGTETFTGTTIQGITQAVIGVFQHPDETANRVVKVRSVQTCQQELLTAFREATPGKEWMVRHETVANLIKRGRAKREEGLPWHLDLAVAQLYEEGKARSVLVSKENSDNDVVGIRDETVAEIVAKVLS</sequence>